<feature type="region of interest" description="Disordered" evidence="5">
    <location>
        <begin position="1540"/>
        <end position="1560"/>
    </location>
</feature>
<dbReference type="CDD" id="cd16449">
    <property type="entry name" value="RING-HC"/>
    <property type="match status" value="1"/>
</dbReference>
<dbReference type="Gene3D" id="3.30.160.60">
    <property type="entry name" value="Classic Zinc Finger"/>
    <property type="match status" value="1"/>
</dbReference>
<feature type="domain" description="Tudor" evidence="7">
    <location>
        <begin position="525"/>
        <end position="587"/>
    </location>
</feature>
<dbReference type="SUPFAM" id="SSF57845">
    <property type="entry name" value="B-box zinc-binding domain"/>
    <property type="match status" value="1"/>
</dbReference>
<dbReference type="GO" id="GO:0008270">
    <property type="term" value="F:zinc ion binding"/>
    <property type="evidence" value="ECO:0007669"/>
    <property type="project" value="UniProtKB-KW"/>
</dbReference>
<evidence type="ECO:0000256" key="3">
    <source>
        <dbReference type="ARBA" id="ARBA00022833"/>
    </source>
</evidence>
<dbReference type="FunFam" id="2.30.30.140:FF:000018">
    <property type="entry name" value="Serine/threonine-protein kinase 31"/>
    <property type="match status" value="2"/>
</dbReference>
<dbReference type="SUPFAM" id="SSF63748">
    <property type="entry name" value="Tudor/PWWP/MBT"/>
    <property type="match status" value="5"/>
</dbReference>
<dbReference type="CDD" id="cd19756">
    <property type="entry name" value="Bbox2"/>
    <property type="match status" value="1"/>
</dbReference>
<dbReference type="PROSITE" id="PS00518">
    <property type="entry name" value="ZF_RING_1"/>
    <property type="match status" value="1"/>
</dbReference>
<dbReference type="SMART" id="SM00333">
    <property type="entry name" value="TUDOR"/>
    <property type="match status" value="5"/>
</dbReference>
<reference evidence="8" key="1">
    <citation type="submission" date="2023-12" db="EMBL/GenBank/DDBJ databases">
        <title>Identification and Expression Profile Analysis of Tudor Family Genes in Locusta migratoria, and Functional Characterization of LmTdr7.</title>
        <authorList>
            <person name="Deng S."/>
            <person name="Wang J."/>
            <person name="Ma E."/>
            <person name="Zhang J."/>
            <person name="Xing S."/>
        </authorList>
    </citation>
    <scope>NUCLEOTIDE SEQUENCE</scope>
</reference>
<dbReference type="Gene3D" id="2.30.30.140">
    <property type="match status" value="5"/>
</dbReference>
<organism evidence="8">
    <name type="scientific">Locusta migratoria</name>
    <name type="common">Migratory locust</name>
    <dbReference type="NCBI Taxonomy" id="7004"/>
    <lineage>
        <taxon>Eukaryota</taxon>
        <taxon>Metazoa</taxon>
        <taxon>Ecdysozoa</taxon>
        <taxon>Arthropoda</taxon>
        <taxon>Hexapoda</taxon>
        <taxon>Insecta</taxon>
        <taxon>Pterygota</taxon>
        <taxon>Neoptera</taxon>
        <taxon>Polyneoptera</taxon>
        <taxon>Orthoptera</taxon>
        <taxon>Caelifera</taxon>
        <taxon>Acrididea</taxon>
        <taxon>Acridomorpha</taxon>
        <taxon>Acridoidea</taxon>
        <taxon>Acrididae</taxon>
        <taxon>Oedipodinae</taxon>
        <taxon>Locusta</taxon>
    </lineage>
</organism>
<evidence type="ECO:0000256" key="4">
    <source>
        <dbReference type="PROSITE-ProRule" id="PRU00024"/>
    </source>
</evidence>
<accession>A0AAU7J8D4</accession>
<evidence type="ECO:0000259" key="6">
    <source>
        <dbReference type="PROSITE" id="PS50119"/>
    </source>
</evidence>
<dbReference type="InterPro" id="IPR017907">
    <property type="entry name" value="Znf_RING_CS"/>
</dbReference>
<dbReference type="CDD" id="cd20379">
    <property type="entry name" value="Tudor_dTUD-like"/>
    <property type="match status" value="1"/>
</dbReference>
<feature type="domain" description="B box-type" evidence="6">
    <location>
        <begin position="117"/>
        <end position="163"/>
    </location>
</feature>
<dbReference type="GO" id="GO:0005737">
    <property type="term" value="C:cytoplasm"/>
    <property type="evidence" value="ECO:0007669"/>
    <property type="project" value="UniProtKB-ARBA"/>
</dbReference>
<dbReference type="Gene3D" id="3.30.40.10">
    <property type="entry name" value="Zinc/RING finger domain, C3HC4 (zinc finger)"/>
    <property type="match status" value="1"/>
</dbReference>
<evidence type="ECO:0000256" key="1">
    <source>
        <dbReference type="ARBA" id="ARBA00022723"/>
    </source>
</evidence>
<dbReference type="InterPro" id="IPR002999">
    <property type="entry name" value="Tudor"/>
</dbReference>
<dbReference type="PROSITE" id="PS50304">
    <property type="entry name" value="TUDOR"/>
    <property type="match status" value="5"/>
</dbReference>
<keyword evidence="1" id="KW-0479">Metal-binding</keyword>
<feature type="domain" description="Tudor" evidence="7">
    <location>
        <begin position="987"/>
        <end position="1045"/>
    </location>
</feature>
<dbReference type="SMART" id="SM00336">
    <property type="entry name" value="BBOX"/>
    <property type="match status" value="2"/>
</dbReference>
<feature type="region of interest" description="Disordered" evidence="5">
    <location>
        <begin position="1474"/>
        <end position="1495"/>
    </location>
</feature>
<feature type="domain" description="B box-type" evidence="6">
    <location>
        <begin position="176"/>
        <end position="213"/>
    </location>
</feature>
<dbReference type="Pfam" id="PF00643">
    <property type="entry name" value="zf-B_box"/>
    <property type="match status" value="1"/>
</dbReference>
<dbReference type="CDD" id="cd19757">
    <property type="entry name" value="Bbox1"/>
    <property type="match status" value="1"/>
</dbReference>
<evidence type="ECO:0000256" key="2">
    <source>
        <dbReference type="ARBA" id="ARBA00022771"/>
    </source>
</evidence>
<dbReference type="InterPro" id="IPR013083">
    <property type="entry name" value="Znf_RING/FYVE/PHD"/>
</dbReference>
<evidence type="ECO:0000259" key="7">
    <source>
        <dbReference type="PROSITE" id="PS50304"/>
    </source>
</evidence>
<sequence>MSTVRIKRTFTCFNCNLPFSVKDIRALRGPRCPLILKCGHSICEACAQISLKESSEIICGLCYHGTPCFSDNVRADLPFNSYVLGVAAEKHTVSVTEDSSIAFQLNRRKATTKVYSETKEKCVECNRFADASCYQCDALYCSGCFSKVHRTVKALQKHKKYPLSQTDPKGVLPFPMCKEHPEQKLEFSCADCEKIVCSHCIILYHQRHEVCTVKKKNEEYLEKLKEARSKAEYVLKRLENTKLKLEKIYSVPSVHHAQQLELQISRHFLYLHGLLQLMEETLLTQVQELKQGVSFSLQNVTRQVEDNIENISKLLKEAHISQTPENITKVDMNCLIQKLEETDNMPCHLISNVGEYVSDESAEFIVDTAFMEQIENHCKIELPPMECYTLVSTQELPEDAVIDSLEDTESLTDTGSQLSLFSSVSQEGTLGRDSVPLDPLLAHSPDRESAQIEPLLARIVPEEQSGMVTHVRNDIGKGSQETVTVCYIKNPHCFFVHRERDKATFKTMNHSLVKHILTRPDQPSEVVEGEIYAVKYSEDKRWYRARAVSLKYGAKEPAAEVHYIDFGNTETVPFSRLRSLPDDIKSVPVLCAQCSLFGIAPVGGSWTAEANERFTEMIEGCQVVMVIMGYSSNIYEVDLCEVSGVVNSKVPFSVRDALVFLQFACFLDSSVPTLRTAANPMSSYLVQDIKAGELLQVRVSHINSPTSFYVQRTGAHARSLYSLRTEMKKYYNNPPDHKIYKPEIGMPCAALNGSKNWCRGQVIGLPGNKKVKVFFVDTGSELDLPWYEVFRLPEKFLAVPKQAIHCALNDISPTLKSGWPAEIKKVMLDLTFKKSLKLFVDSVCDTNLFVTLYDVQHEMDICINAVLVREGYALSTGMSSVLVEYAKSGVSVQDTVPHKKAETRVISKAKPQAVDPTKTKTRKAVSEVTPDPEIKENSDPFRLRVTVLALESPSCFYVKLKAVESVLSDLMKELQEYYNTSIGIETAWEEGEKCVVFNAADKLWCRGIITDITDDEASVFLTDFATYLKVPTNCIQTLDPRFSEVHSGAIACHLVGVKAAGDRSQWPSLACEHLAELIHNYTELYITKRGEIENNSLPVELWVKDVFEGGPLDPTTEVWNTLNQKLIDQGLAIPVKVDNEELVCPSSDVLKELNSINKENHVATFPKKDVLKRTVKLNQTCDIQEDNDEEEQYIEDVGSSVDNCKTEMSFTKNSAEVDDREQLLFEKYSNTKKKSGKLELADSMTDWLPPVPLKKSHFSAIATNVDSDAIIYLHDREESDTLTMIQNALQSRFTNSKPAPHDLFWFPGQVCIAKYHGDKKWYRGKVLQLNEDSTLKIQFVDYGNVEDCRATELRKDVLFQEIPVQCHKCKLAGIEPKSGGSVWDTTGLDLLHVSVVDQTTSVTVKKFPKKIGDPYVISLVGPRNLNIADFMVQRNFARYTFVDTYESDKECDTSADISAGVIIVDVSEEFKDMSKDSVASTATDTPDGDDDKQECSEKEITVTSVEVKEVLCEEKQPVFEELALNISDKNIQSEIQKLSCSKENTEMEDEEEEEDEMKGSELTETCHNMTYIPLKVPDCNQMIVDVIAMLSATEYIIAPLKWGESQDVHSREDYVKIDDEIQLYGPFQPVLEKPTLGMPCCAEYNDGRWYRAIIVSVNDNEVQIQYVDYGNIESVTKDRVHEMRLDWLQVPIQVLRCQLWNLEVSETADMSTVLDSISQCMLQQNLRALIKERQPTLIVELETINDGKLAYQKLLDTGILKRTDSNS</sequence>
<evidence type="ECO:0000256" key="5">
    <source>
        <dbReference type="SAM" id="MobiDB-lite"/>
    </source>
</evidence>
<name>A0AAU7J8D4_LOCMI</name>
<keyword evidence="3" id="KW-0862">Zinc</keyword>
<feature type="domain" description="Tudor" evidence="7">
    <location>
        <begin position="1633"/>
        <end position="1690"/>
    </location>
</feature>
<dbReference type="InterPro" id="IPR000315">
    <property type="entry name" value="Znf_B-box"/>
</dbReference>
<feature type="domain" description="Tudor" evidence="7">
    <location>
        <begin position="1304"/>
        <end position="1363"/>
    </location>
</feature>
<feature type="domain" description="Tudor" evidence="7">
    <location>
        <begin position="741"/>
        <end position="799"/>
    </location>
</feature>
<dbReference type="EMBL" id="OR912206">
    <property type="protein sequence ID" value="XBN89708.1"/>
    <property type="molecule type" value="mRNA"/>
</dbReference>
<evidence type="ECO:0000313" key="8">
    <source>
        <dbReference type="EMBL" id="XBN89708.1"/>
    </source>
</evidence>
<dbReference type="Gene3D" id="2.40.50.90">
    <property type="match status" value="5"/>
</dbReference>
<dbReference type="PROSITE" id="PS50119">
    <property type="entry name" value="ZF_BBOX"/>
    <property type="match status" value="2"/>
</dbReference>
<feature type="compositionally biased region" description="Acidic residues" evidence="5">
    <location>
        <begin position="1546"/>
        <end position="1556"/>
    </location>
</feature>
<protein>
    <submittedName>
        <fullName evidence="8">Tudor domain-containing protein Tdr4</fullName>
    </submittedName>
</protein>
<dbReference type="PANTHER" id="PTHR16442:SF1">
    <property type="entry name" value="RING FINGER PROTEIN 17"/>
    <property type="match status" value="1"/>
</dbReference>
<dbReference type="Pfam" id="PF00567">
    <property type="entry name" value="TUDOR"/>
    <property type="match status" value="5"/>
</dbReference>
<dbReference type="PANTHER" id="PTHR16442">
    <property type="entry name" value="RING FINGER PROTEIN 17"/>
    <property type="match status" value="1"/>
</dbReference>
<proteinExistence type="evidence at transcript level"/>
<keyword evidence="2 4" id="KW-0863">Zinc-finger</keyword>
<dbReference type="InterPro" id="IPR035437">
    <property type="entry name" value="SNase_OB-fold_sf"/>
</dbReference>